<dbReference type="PANTHER" id="PTHR11266:SF80">
    <property type="entry name" value="PEROXISOMAL MEMBRANE PROTEIN 2"/>
    <property type="match status" value="1"/>
</dbReference>
<dbReference type="PANTHER" id="PTHR11266">
    <property type="entry name" value="PEROXISOMAL MEMBRANE PROTEIN 2, PXMP2 MPV17"/>
    <property type="match status" value="1"/>
</dbReference>
<feature type="compositionally biased region" description="Polar residues" evidence="7">
    <location>
        <begin position="117"/>
        <end position="130"/>
    </location>
</feature>
<evidence type="ECO:0000256" key="6">
    <source>
        <dbReference type="RuleBase" id="RU363053"/>
    </source>
</evidence>
<evidence type="ECO:0000256" key="2">
    <source>
        <dbReference type="ARBA" id="ARBA00006824"/>
    </source>
</evidence>
<dbReference type="EMBL" id="PPTA01000010">
    <property type="protein sequence ID" value="TFB00973.1"/>
    <property type="molecule type" value="Genomic_DNA"/>
</dbReference>
<dbReference type="Pfam" id="PF04117">
    <property type="entry name" value="Mpv17_PMP22"/>
    <property type="match status" value="1"/>
</dbReference>
<protein>
    <submittedName>
        <fullName evidence="8">Protein sym1</fullName>
    </submittedName>
</protein>
<dbReference type="RefSeq" id="XP_073557174.1">
    <property type="nucleotide sequence ID" value="XM_073704505.1"/>
</dbReference>
<feature type="region of interest" description="Disordered" evidence="7">
    <location>
        <begin position="109"/>
        <end position="130"/>
    </location>
</feature>
<evidence type="ECO:0000256" key="4">
    <source>
        <dbReference type="ARBA" id="ARBA00022989"/>
    </source>
</evidence>
<dbReference type="GeneID" id="300578955"/>
<evidence type="ECO:0000256" key="5">
    <source>
        <dbReference type="ARBA" id="ARBA00023136"/>
    </source>
</evidence>
<keyword evidence="9" id="KW-1185">Reference proteome</keyword>
<reference evidence="8 9" key="1">
    <citation type="submission" date="2018-01" db="EMBL/GenBank/DDBJ databases">
        <title>Genome characterization of the sugarcane-associated fungus Trichoderma ghanense CCMA-1212 and their application in lignocelulose bioconversion.</title>
        <authorList>
            <person name="Steindorff A.S."/>
            <person name="Mendes T.D."/>
            <person name="Vilela E.S.D."/>
            <person name="Rodrigues D.S."/>
            <person name="Formighieri E.F."/>
            <person name="Melo I.S."/>
            <person name="Favaro L.C.L."/>
        </authorList>
    </citation>
    <scope>NUCLEOTIDE SEQUENCE [LARGE SCALE GENOMIC DNA]</scope>
    <source>
        <strain evidence="8 9">CCMA-1212</strain>
    </source>
</reference>
<dbReference type="Proteomes" id="UP001642720">
    <property type="component" value="Unassembled WGS sequence"/>
</dbReference>
<gene>
    <name evidence="8" type="ORF">CCMA1212_007335</name>
</gene>
<keyword evidence="5" id="KW-0472">Membrane</keyword>
<comment type="subcellular location">
    <subcellularLocation>
        <location evidence="1">Membrane</location>
        <topology evidence="1">Multi-pass membrane protein</topology>
    </subcellularLocation>
</comment>
<keyword evidence="3" id="KW-0812">Transmembrane</keyword>
<comment type="caution">
    <text evidence="8">The sequence shown here is derived from an EMBL/GenBank/DDBJ whole genome shotgun (WGS) entry which is preliminary data.</text>
</comment>
<evidence type="ECO:0000313" key="9">
    <source>
        <dbReference type="Proteomes" id="UP001642720"/>
    </source>
</evidence>
<sequence>MERDIFCSFCLKERASWSLCFDTTFQQSRGGVGFRLAIMLDSKVAEATFQATVLNGLSGVCAQGITAYRNRSFDEVEIESILRFIVYSILVTPPNYKWQEFLERKFPSRTPVHEPSPASSNPPEKQAQQGAQVVPVKDRLNLTNTAAKFVLDQLFGAPLNTLAFLYLMGGMTFQSQAQIWSNIQRDFWPMLIAGYRVWPIVGLLNLSVVPFDYRQLVGSTAGLFWGIFLSLNKMT</sequence>
<evidence type="ECO:0000256" key="7">
    <source>
        <dbReference type="SAM" id="MobiDB-lite"/>
    </source>
</evidence>
<dbReference type="InterPro" id="IPR007248">
    <property type="entry name" value="Mpv17_PMP22"/>
</dbReference>
<name>A0ABY2H1J8_9HYPO</name>
<evidence type="ECO:0000256" key="3">
    <source>
        <dbReference type="ARBA" id="ARBA00022692"/>
    </source>
</evidence>
<keyword evidence="4" id="KW-1133">Transmembrane helix</keyword>
<proteinExistence type="inferred from homology"/>
<evidence type="ECO:0000256" key="1">
    <source>
        <dbReference type="ARBA" id="ARBA00004141"/>
    </source>
</evidence>
<accession>A0ABY2H1J8</accession>
<organism evidence="8 9">
    <name type="scientific">Trichoderma ghanense</name>
    <dbReference type="NCBI Taxonomy" id="65468"/>
    <lineage>
        <taxon>Eukaryota</taxon>
        <taxon>Fungi</taxon>
        <taxon>Dikarya</taxon>
        <taxon>Ascomycota</taxon>
        <taxon>Pezizomycotina</taxon>
        <taxon>Sordariomycetes</taxon>
        <taxon>Hypocreomycetidae</taxon>
        <taxon>Hypocreales</taxon>
        <taxon>Hypocreaceae</taxon>
        <taxon>Trichoderma</taxon>
    </lineage>
</organism>
<evidence type="ECO:0000313" key="8">
    <source>
        <dbReference type="EMBL" id="TFB00973.1"/>
    </source>
</evidence>
<comment type="similarity">
    <text evidence="2 6">Belongs to the peroxisomal membrane protein PXMP2/4 family.</text>
</comment>